<evidence type="ECO:0000256" key="3">
    <source>
        <dbReference type="ARBA" id="ARBA00022741"/>
    </source>
</evidence>
<keyword evidence="1 7" id="KW-0436">Ligase</keyword>
<evidence type="ECO:0000256" key="4">
    <source>
        <dbReference type="ARBA" id="ARBA00022833"/>
    </source>
</evidence>
<organism evidence="9 10">
    <name type="scientific">Kordiimonas lipolytica</name>
    <dbReference type="NCBI Taxonomy" id="1662421"/>
    <lineage>
        <taxon>Bacteria</taxon>
        <taxon>Pseudomonadati</taxon>
        <taxon>Pseudomonadota</taxon>
        <taxon>Alphaproteobacteria</taxon>
        <taxon>Kordiimonadales</taxon>
        <taxon>Kordiimonadaceae</taxon>
        <taxon>Kordiimonas</taxon>
    </lineage>
</organism>
<dbReference type="PANTHER" id="PTHR43311:SF1">
    <property type="entry name" value="GLUTAMYL-Q TRNA(ASP) SYNTHETASE"/>
    <property type="match status" value="1"/>
</dbReference>
<dbReference type="EC" id="6.1.1.-" evidence="9"/>
<keyword evidence="4" id="KW-0862">Zinc</keyword>
<dbReference type="RefSeq" id="WP_068143543.1">
    <property type="nucleotide sequence ID" value="NZ_JBHSCR010000014.1"/>
</dbReference>
<evidence type="ECO:0000313" key="9">
    <source>
        <dbReference type="EMBL" id="MFC4348898.1"/>
    </source>
</evidence>
<gene>
    <name evidence="9" type="primary">gluQRS</name>
    <name evidence="9" type="ORF">ACFO5Q_13675</name>
</gene>
<keyword evidence="2" id="KW-0479">Metal-binding</keyword>
<dbReference type="SUPFAM" id="SSF52374">
    <property type="entry name" value="Nucleotidylyl transferase"/>
    <property type="match status" value="1"/>
</dbReference>
<keyword evidence="7" id="KW-0648">Protein biosynthesis</keyword>
<dbReference type="Pfam" id="PF00749">
    <property type="entry name" value="tRNA-synt_1c"/>
    <property type="match status" value="1"/>
</dbReference>
<dbReference type="Proteomes" id="UP001595776">
    <property type="component" value="Unassembled WGS sequence"/>
</dbReference>
<dbReference type="InterPro" id="IPR020058">
    <property type="entry name" value="Glu/Gln-tRNA-synth_Ib_cat-dom"/>
</dbReference>
<accession>A0ABV8UEK5</accession>
<evidence type="ECO:0000259" key="8">
    <source>
        <dbReference type="Pfam" id="PF00749"/>
    </source>
</evidence>
<dbReference type="InterPro" id="IPR000924">
    <property type="entry name" value="Glu/Gln-tRNA-synth"/>
</dbReference>
<reference evidence="10" key="1">
    <citation type="journal article" date="2019" name="Int. J. Syst. Evol. Microbiol.">
        <title>The Global Catalogue of Microorganisms (GCM) 10K type strain sequencing project: providing services to taxonomists for standard genome sequencing and annotation.</title>
        <authorList>
            <consortium name="The Broad Institute Genomics Platform"/>
            <consortium name="The Broad Institute Genome Sequencing Center for Infectious Disease"/>
            <person name="Wu L."/>
            <person name="Ma J."/>
        </authorList>
    </citation>
    <scope>NUCLEOTIDE SEQUENCE [LARGE SCALE GENOMIC DNA]</scope>
    <source>
        <strain evidence="10">CGMCC 1.15304</strain>
    </source>
</reference>
<protein>
    <submittedName>
        <fullName evidence="9">tRNA glutamyl-Q(34) synthetase GluQRS</fullName>
        <ecNumber evidence="9">6.1.1.-</ecNumber>
    </submittedName>
</protein>
<keyword evidence="3 7" id="KW-0547">Nucleotide-binding</keyword>
<dbReference type="EMBL" id="JBHSCR010000014">
    <property type="protein sequence ID" value="MFC4348898.1"/>
    <property type="molecule type" value="Genomic_DNA"/>
</dbReference>
<dbReference type="GO" id="GO:0016874">
    <property type="term" value="F:ligase activity"/>
    <property type="evidence" value="ECO:0007669"/>
    <property type="project" value="UniProtKB-KW"/>
</dbReference>
<proteinExistence type="inferred from homology"/>
<evidence type="ECO:0000256" key="7">
    <source>
        <dbReference type="RuleBase" id="RU363037"/>
    </source>
</evidence>
<dbReference type="Gene3D" id="3.40.50.620">
    <property type="entry name" value="HUPs"/>
    <property type="match status" value="1"/>
</dbReference>
<evidence type="ECO:0000256" key="6">
    <source>
        <dbReference type="ARBA" id="ARBA00023146"/>
    </source>
</evidence>
<comment type="caution">
    <text evidence="9">The sequence shown here is derived from an EMBL/GenBank/DDBJ whole genome shotgun (WGS) entry which is preliminary data.</text>
</comment>
<keyword evidence="10" id="KW-1185">Reference proteome</keyword>
<keyword evidence="5 7" id="KW-0067">ATP-binding</keyword>
<dbReference type="InterPro" id="IPR049940">
    <property type="entry name" value="GluQ/Sye"/>
</dbReference>
<comment type="similarity">
    <text evidence="7">Belongs to the class-I aminoacyl-tRNA synthetase family.</text>
</comment>
<evidence type="ECO:0000256" key="2">
    <source>
        <dbReference type="ARBA" id="ARBA00022723"/>
    </source>
</evidence>
<feature type="domain" description="Glutamyl/glutaminyl-tRNA synthetase class Ib catalytic" evidence="8">
    <location>
        <begin position="8"/>
        <end position="280"/>
    </location>
</feature>
<dbReference type="NCBIfam" id="NF004315">
    <property type="entry name" value="PRK05710.1-4"/>
    <property type="match status" value="1"/>
</dbReference>
<evidence type="ECO:0000313" key="10">
    <source>
        <dbReference type="Proteomes" id="UP001595776"/>
    </source>
</evidence>
<dbReference type="PANTHER" id="PTHR43311">
    <property type="entry name" value="GLUTAMATE--TRNA LIGASE"/>
    <property type="match status" value="1"/>
</dbReference>
<sequence length="283" mass="32176">MSTDPQQLVTRFAPSPTGRLHKGHAYSALLAYHRAREEGGRFLLRIEDIDTVRCRNEFVDGIFEDLKWLGLTWEEPVRRQSEHFSDYQTALDRLKAMGVVYPCFCTRKDIQREIEAAESAPHGPDGPIYPGICRGRADAVPLLAEGKPHAWRLDLKAALEHIGEPLSWHDEIKGEVTAKPEELGDVVLARKDTPTSYHLSVVVDDTLQHITHIIRGEDLFHATHIHVVLQKLLGYPTPIYHHHGLLLDEHGERFAKRNKSVTLESLRARDIDPEALIHSIFPR</sequence>
<dbReference type="InterPro" id="IPR014729">
    <property type="entry name" value="Rossmann-like_a/b/a_fold"/>
</dbReference>
<evidence type="ECO:0000256" key="5">
    <source>
        <dbReference type="ARBA" id="ARBA00022840"/>
    </source>
</evidence>
<name>A0ABV8UEK5_9PROT</name>
<evidence type="ECO:0000256" key="1">
    <source>
        <dbReference type="ARBA" id="ARBA00022598"/>
    </source>
</evidence>
<keyword evidence="6 7" id="KW-0030">Aminoacyl-tRNA synthetase</keyword>
<dbReference type="PRINTS" id="PR00987">
    <property type="entry name" value="TRNASYNTHGLU"/>
</dbReference>